<dbReference type="InterPro" id="IPR002053">
    <property type="entry name" value="Glyco_hydro_25"/>
</dbReference>
<evidence type="ECO:0000256" key="3">
    <source>
        <dbReference type="ARBA" id="ARBA00023295"/>
    </source>
</evidence>
<dbReference type="Gene3D" id="3.20.20.80">
    <property type="entry name" value="Glycosidases"/>
    <property type="match status" value="1"/>
</dbReference>
<dbReference type="PROSITE" id="PS51904">
    <property type="entry name" value="GLYCOSYL_HYDROL_F25_2"/>
    <property type="match status" value="1"/>
</dbReference>
<dbReference type="OrthoDB" id="9783374at2"/>
<dbReference type="EMBL" id="CP017267">
    <property type="protein sequence ID" value="APB31733.1"/>
    <property type="molecule type" value="Genomic_DNA"/>
</dbReference>
<protein>
    <recommendedName>
        <fullName evidence="6">Lysozyme</fullName>
    </recommendedName>
</protein>
<dbReference type="GO" id="GO:0003796">
    <property type="term" value="F:lysozyme activity"/>
    <property type="evidence" value="ECO:0007669"/>
    <property type="project" value="InterPro"/>
</dbReference>
<dbReference type="InterPro" id="IPR018077">
    <property type="entry name" value="Glyco_hydro_fam25_subgr"/>
</dbReference>
<dbReference type="PANTHER" id="PTHR34135">
    <property type="entry name" value="LYSOZYME"/>
    <property type="match status" value="1"/>
</dbReference>
<dbReference type="Pfam" id="PF01183">
    <property type="entry name" value="Glyco_hydro_25"/>
    <property type="match status" value="1"/>
</dbReference>
<organism evidence="4 5">
    <name type="scientific">Vagococcus teuberi</name>
    <dbReference type="NCBI Taxonomy" id="519472"/>
    <lineage>
        <taxon>Bacteria</taxon>
        <taxon>Bacillati</taxon>
        <taxon>Bacillota</taxon>
        <taxon>Bacilli</taxon>
        <taxon>Lactobacillales</taxon>
        <taxon>Enterococcaceae</taxon>
        <taxon>Vagococcus</taxon>
    </lineage>
</organism>
<name>A0A1J0A714_9ENTE</name>
<dbReference type="PANTHER" id="PTHR34135:SF2">
    <property type="entry name" value="LYSOZYME"/>
    <property type="match status" value="1"/>
</dbReference>
<dbReference type="GO" id="GO:0016052">
    <property type="term" value="P:carbohydrate catabolic process"/>
    <property type="evidence" value="ECO:0007669"/>
    <property type="project" value="TreeGrafter"/>
</dbReference>
<comment type="similarity">
    <text evidence="1">Belongs to the glycosyl hydrolase 25 family.</text>
</comment>
<keyword evidence="5" id="KW-1185">Reference proteome</keyword>
<dbReference type="AlphaFoldDB" id="A0A1J0A714"/>
<dbReference type="GO" id="GO:0016998">
    <property type="term" value="P:cell wall macromolecule catabolic process"/>
    <property type="evidence" value="ECO:0007669"/>
    <property type="project" value="InterPro"/>
</dbReference>
<evidence type="ECO:0008006" key="6">
    <source>
        <dbReference type="Google" id="ProtNLM"/>
    </source>
</evidence>
<evidence type="ECO:0000313" key="5">
    <source>
        <dbReference type="Proteomes" id="UP000191200"/>
    </source>
</evidence>
<dbReference type="GO" id="GO:0009253">
    <property type="term" value="P:peptidoglycan catabolic process"/>
    <property type="evidence" value="ECO:0007669"/>
    <property type="project" value="InterPro"/>
</dbReference>
<gene>
    <name evidence="4" type="ORF">BHY08_07765</name>
</gene>
<dbReference type="SUPFAM" id="SSF51445">
    <property type="entry name" value="(Trans)glycosidases"/>
    <property type="match status" value="1"/>
</dbReference>
<dbReference type="Proteomes" id="UP000191200">
    <property type="component" value="Chromosome"/>
</dbReference>
<dbReference type="InterPro" id="IPR017853">
    <property type="entry name" value="GH"/>
</dbReference>
<reference evidence="4 5" key="1">
    <citation type="submission" date="2016-09" db="EMBL/GenBank/DDBJ databases">
        <title>Vagococcus teuberi sp. nov., isolated from the Malian artisanal sour milk fene.</title>
        <authorList>
            <person name="Wullschleger S."/>
            <person name="Seifert C."/>
            <person name="Baumgartner S."/>
            <person name="Lacroix C."/>
            <person name="Bonfoh B."/>
            <person name="Stevens M.J."/>
            <person name="Meile L."/>
        </authorList>
    </citation>
    <scope>NUCLEOTIDE SEQUENCE [LARGE SCALE GENOMIC DNA]</scope>
    <source>
        <strain evidence="4 5">DSM 21459</strain>
    </source>
</reference>
<sequence length="266" mass="30638">MLKVIDLSNHQRGMSLGALKADAFIFKATEGTYFIDDTCDTFVQQAKKLNKPYGVYHFLDQNDVIKQADFFLTHIKGYIGEAILVLDYEEYGKQGAQKAKEFLDYVYKQTGVKPLIYMNESDANSDDWLDVVAGDYGLWVAKYSHNTPVVKQWPSYAMWQYTSTPVDISHFYGDKLAWQQYAAPKKTITQQKDAYHTTGTRFEALRTLVIQADESFKKASGMHFSKSTVFDIEQICHTKTTTHACILYNHRKVFVTLHKDYVRKID</sequence>
<dbReference type="SMART" id="SM00641">
    <property type="entry name" value="Glyco_25"/>
    <property type="match status" value="1"/>
</dbReference>
<evidence type="ECO:0000256" key="2">
    <source>
        <dbReference type="ARBA" id="ARBA00022801"/>
    </source>
</evidence>
<keyword evidence="2" id="KW-0378">Hydrolase</keyword>
<dbReference type="RefSeq" id="WP_071457331.1">
    <property type="nucleotide sequence ID" value="NZ_CP017267.1"/>
</dbReference>
<evidence type="ECO:0000313" key="4">
    <source>
        <dbReference type="EMBL" id="APB31733.1"/>
    </source>
</evidence>
<evidence type="ECO:0000256" key="1">
    <source>
        <dbReference type="ARBA" id="ARBA00010646"/>
    </source>
</evidence>
<accession>A0A1J0A714</accession>
<proteinExistence type="inferred from homology"/>
<dbReference type="KEGG" id="vte:BHY08_07765"/>
<dbReference type="STRING" id="519472.BHY08_07765"/>
<keyword evidence="3" id="KW-0326">Glycosidase</keyword>